<feature type="non-terminal residue" evidence="1">
    <location>
        <position position="85"/>
    </location>
</feature>
<gene>
    <name evidence="1" type="ORF">METZ01_LOCUS505567</name>
</gene>
<organism evidence="1">
    <name type="scientific">marine metagenome</name>
    <dbReference type="NCBI Taxonomy" id="408172"/>
    <lineage>
        <taxon>unclassified sequences</taxon>
        <taxon>metagenomes</taxon>
        <taxon>ecological metagenomes</taxon>
    </lineage>
</organism>
<evidence type="ECO:0000313" key="1">
    <source>
        <dbReference type="EMBL" id="SVE52713.1"/>
    </source>
</evidence>
<protein>
    <submittedName>
        <fullName evidence="1">Uncharacterized protein</fullName>
    </submittedName>
</protein>
<reference evidence="1" key="1">
    <citation type="submission" date="2018-05" db="EMBL/GenBank/DDBJ databases">
        <authorList>
            <person name="Lanie J.A."/>
            <person name="Ng W.-L."/>
            <person name="Kazmierczak K.M."/>
            <person name="Andrzejewski T.M."/>
            <person name="Davidsen T.M."/>
            <person name="Wayne K.J."/>
            <person name="Tettelin H."/>
            <person name="Glass J.I."/>
            <person name="Rusch D."/>
            <person name="Podicherti R."/>
            <person name="Tsui H.-C.T."/>
            <person name="Winkler M.E."/>
        </authorList>
    </citation>
    <scope>NUCLEOTIDE SEQUENCE</scope>
</reference>
<name>A0A383E8J5_9ZZZZ</name>
<sequence length="85" mass="9071">MRNSFTAIVAGFVLTFALAVAATQVTAQAVQSAEPFKVATFTVDGQQLIGLVLRDQLVVEIDAANDNLEQNPAYPEMAMPDDMLG</sequence>
<dbReference type="EMBL" id="UINC01223492">
    <property type="protein sequence ID" value="SVE52713.1"/>
    <property type="molecule type" value="Genomic_DNA"/>
</dbReference>
<proteinExistence type="predicted"/>
<accession>A0A383E8J5</accession>
<dbReference type="AlphaFoldDB" id="A0A383E8J5"/>